<dbReference type="RefSeq" id="WP_061406920.1">
    <property type="nucleotide sequence ID" value="NZ_JAHCMC010000001.1"/>
</dbReference>
<dbReference type="OrthoDB" id="2225414at2"/>
<dbReference type="EMBL" id="LQZB01000039">
    <property type="protein sequence ID" value="KXU05978.1"/>
    <property type="molecule type" value="Genomic_DNA"/>
</dbReference>
<reference evidence="1 2" key="1">
    <citation type="submission" date="2016-01" db="EMBL/GenBank/DDBJ databases">
        <title>Highly variable Streptococcus oralis are common among viridans streptococci isolated from primates.</title>
        <authorList>
            <person name="Denapaite D."/>
            <person name="Rieger M."/>
            <person name="Koendgen S."/>
            <person name="Brueckner R."/>
            <person name="Ochigava I."/>
            <person name="Kappeler P."/>
            <person name="Maetz-Rensing K."/>
            <person name="Leendertz F."/>
            <person name="Hakenbeck R."/>
        </authorList>
    </citation>
    <scope>NUCLEOTIDE SEQUENCE [LARGE SCALE GENOMIC DNA]</scope>
    <source>
        <strain evidence="1 2">DD24</strain>
    </source>
</reference>
<gene>
    <name evidence="1" type="ORF">SORDD24_00338</name>
</gene>
<proteinExistence type="predicted"/>
<dbReference type="PATRIC" id="fig|1303.84.peg.367"/>
<evidence type="ECO:0000313" key="2">
    <source>
        <dbReference type="Proteomes" id="UP000070353"/>
    </source>
</evidence>
<name>A0A139QTY0_STROR</name>
<dbReference type="Proteomes" id="UP000070353">
    <property type="component" value="Unassembled WGS sequence"/>
</dbReference>
<organism evidence="1 2">
    <name type="scientific">Streptococcus oralis</name>
    <dbReference type="NCBI Taxonomy" id="1303"/>
    <lineage>
        <taxon>Bacteria</taxon>
        <taxon>Bacillati</taxon>
        <taxon>Bacillota</taxon>
        <taxon>Bacilli</taxon>
        <taxon>Lactobacillales</taxon>
        <taxon>Streptococcaceae</taxon>
        <taxon>Streptococcus</taxon>
    </lineage>
</organism>
<sequence>MTLDVNKDKLTILGVQFDNFPDFDTVWYAIGSSMIENYEPTVQDVIDLKAHVINRRKELNIGFLNTSSTLIALMPQKI</sequence>
<dbReference type="AlphaFoldDB" id="A0A139QTY0"/>
<evidence type="ECO:0000313" key="1">
    <source>
        <dbReference type="EMBL" id="KXU05978.1"/>
    </source>
</evidence>
<accession>A0A139QTY0</accession>
<protein>
    <submittedName>
        <fullName evidence="1">Uncharacterized protein</fullName>
    </submittedName>
</protein>
<comment type="caution">
    <text evidence="1">The sequence shown here is derived from an EMBL/GenBank/DDBJ whole genome shotgun (WGS) entry which is preliminary data.</text>
</comment>